<protein>
    <submittedName>
        <fullName evidence="2">Uncharacterized protein</fullName>
    </submittedName>
</protein>
<feature type="chain" id="PRO_5040315725" evidence="1">
    <location>
        <begin position="19"/>
        <end position="149"/>
    </location>
</feature>
<reference evidence="2" key="1">
    <citation type="submission" date="2013-11" db="EMBL/GenBank/DDBJ databases">
        <title>Genome sequence of the fusiform rust pathogen reveals effectors for host alternation and coevolution with pine.</title>
        <authorList>
            <consortium name="DOE Joint Genome Institute"/>
            <person name="Smith K."/>
            <person name="Pendleton A."/>
            <person name="Kubisiak T."/>
            <person name="Anderson C."/>
            <person name="Salamov A."/>
            <person name="Aerts A."/>
            <person name="Riley R."/>
            <person name="Clum A."/>
            <person name="Lindquist E."/>
            <person name="Ence D."/>
            <person name="Campbell M."/>
            <person name="Kronenberg Z."/>
            <person name="Feau N."/>
            <person name="Dhillon B."/>
            <person name="Hamelin R."/>
            <person name="Burleigh J."/>
            <person name="Smith J."/>
            <person name="Yandell M."/>
            <person name="Nelson C."/>
            <person name="Grigoriev I."/>
            <person name="Davis J."/>
        </authorList>
    </citation>
    <scope>NUCLEOTIDE SEQUENCE</scope>
    <source>
        <strain evidence="2">G11</strain>
    </source>
</reference>
<keyword evidence="1" id="KW-0732">Signal</keyword>
<name>A0A9P6NGM3_9BASI</name>
<evidence type="ECO:0000256" key="1">
    <source>
        <dbReference type="SAM" id="SignalP"/>
    </source>
</evidence>
<sequence>MQFSSAFFVAALAGTAMALPMVTDRTVPAGKSLERRIEIDPTVINSNKQVGNLVGISDLLSHNNLLNGLDVTALNFGSPVDGSKAVSGSILRRQSTIIDPTEINAIVQKDNLLSLADVASHNEILNGAAVTLLNFDSPVDNSKASLGTH</sequence>
<accession>A0A9P6NGM3</accession>
<dbReference type="AlphaFoldDB" id="A0A9P6NGM3"/>
<comment type="caution">
    <text evidence="2">The sequence shown here is derived from an EMBL/GenBank/DDBJ whole genome shotgun (WGS) entry which is preliminary data.</text>
</comment>
<organism evidence="2 3">
    <name type="scientific">Cronartium quercuum f. sp. fusiforme G11</name>
    <dbReference type="NCBI Taxonomy" id="708437"/>
    <lineage>
        <taxon>Eukaryota</taxon>
        <taxon>Fungi</taxon>
        <taxon>Dikarya</taxon>
        <taxon>Basidiomycota</taxon>
        <taxon>Pucciniomycotina</taxon>
        <taxon>Pucciniomycetes</taxon>
        <taxon>Pucciniales</taxon>
        <taxon>Coleosporiaceae</taxon>
        <taxon>Cronartium</taxon>
    </lineage>
</organism>
<evidence type="ECO:0000313" key="3">
    <source>
        <dbReference type="Proteomes" id="UP000886653"/>
    </source>
</evidence>
<keyword evidence="3" id="KW-1185">Reference proteome</keyword>
<proteinExistence type="predicted"/>
<dbReference type="EMBL" id="MU167323">
    <property type="protein sequence ID" value="KAG0143285.1"/>
    <property type="molecule type" value="Genomic_DNA"/>
</dbReference>
<evidence type="ECO:0000313" key="2">
    <source>
        <dbReference type="EMBL" id="KAG0143285.1"/>
    </source>
</evidence>
<feature type="signal peptide" evidence="1">
    <location>
        <begin position="1"/>
        <end position="18"/>
    </location>
</feature>
<gene>
    <name evidence="2" type="ORF">CROQUDRAFT_96486</name>
</gene>
<dbReference type="Proteomes" id="UP000886653">
    <property type="component" value="Unassembled WGS sequence"/>
</dbReference>